<name>A0ABQ5TE88_9CAUL</name>
<keyword evidence="2" id="KW-1185">Reference proteome</keyword>
<evidence type="ECO:0000313" key="2">
    <source>
        <dbReference type="Proteomes" id="UP001143509"/>
    </source>
</evidence>
<dbReference type="SUPFAM" id="SSF53182">
    <property type="entry name" value="Pyrrolidone carboxyl peptidase (pyroglutamate aminopeptidase)"/>
    <property type="match status" value="1"/>
</dbReference>
<gene>
    <name evidence="1" type="ORF">GCM10017620_29350</name>
</gene>
<reference evidence="1" key="2">
    <citation type="submission" date="2023-01" db="EMBL/GenBank/DDBJ databases">
        <authorList>
            <person name="Sun Q."/>
            <person name="Evtushenko L."/>
        </authorList>
    </citation>
    <scope>NUCLEOTIDE SEQUENCE</scope>
    <source>
        <strain evidence="1">VKM B-1499</strain>
    </source>
</reference>
<protein>
    <submittedName>
        <fullName evidence="1">Uncharacterized protein</fullName>
    </submittedName>
</protein>
<proteinExistence type="predicted"/>
<sequence length="196" mass="20775">MTIEIDSSGRPDRRPGIAICAYDADSGWDMVEDLSGEAWNPPGARTVSISSDDPARLAERLGDHLRNGDCRAVLLVGRAAKSNGFRMQMRAENRALDQEERLSQTGPGLARTTAPVADIVRAINATGIPADATSEAEADVGSYLLYRVLVELADGPHTPAVGLLRTPVTADENTVKRAIKAAASVMAGQMALLPRA</sequence>
<dbReference type="EMBL" id="BSFD01000011">
    <property type="protein sequence ID" value="GLK49961.1"/>
    <property type="molecule type" value="Genomic_DNA"/>
</dbReference>
<dbReference type="Proteomes" id="UP001143509">
    <property type="component" value="Unassembled WGS sequence"/>
</dbReference>
<organism evidence="1 2">
    <name type="scientific">Brevundimonas intermedia</name>
    <dbReference type="NCBI Taxonomy" id="74315"/>
    <lineage>
        <taxon>Bacteria</taxon>
        <taxon>Pseudomonadati</taxon>
        <taxon>Pseudomonadota</taxon>
        <taxon>Alphaproteobacteria</taxon>
        <taxon>Caulobacterales</taxon>
        <taxon>Caulobacteraceae</taxon>
        <taxon>Brevundimonas</taxon>
    </lineage>
</organism>
<dbReference type="Gene3D" id="3.40.630.20">
    <property type="entry name" value="Peptidase C15, pyroglutamyl peptidase I-like"/>
    <property type="match status" value="1"/>
</dbReference>
<accession>A0ABQ5TE88</accession>
<evidence type="ECO:0000313" key="1">
    <source>
        <dbReference type="EMBL" id="GLK49961.1"/>
    </source>
</evidence>
<comment type="caution">
    <text evidence="1">The sequence shown here is derived from an EMBL/GenBank/DDBJ whole genome shotgun (WGS) entry which is preliminary data.</text>
</comment>
<reference evidence="1" key="1">
    <citation type="journal article" date="2014" name="Int. J. Syst. Evol. Microbiol.">
        <title>Complete genome of a new Firmicutes species belonging to the dominant human colonic microbiota ('Ruminococcus bicirculans') reveals two chromosomes and a selective capacity to utilize plant glucans.</title>
        <authorList>
            <consortium name="NISC Comparative Sequencing Program"/>
            <person name="Wegmann U."/>
            <person name="Louis P."/>
            <person name="Goesmann A."/>
            <person name="Henrissat B."/>
            <person name="Duncan S.H."/>
            <person name="Flint H.J."/>
        </authorList>
    </citation>
    <scope>NUCLEOTIDE SEQUENCE</scope>
    <source>
        <strain evidence="1">VKM B-1499</strain>
    </source>
</reference>
<dbReference type="RefSeq" id="WP_271166129.1">
    <property type="nucleotide sequence ID" value="NZ_BSFD01000011.1"/>
</dbReference>
<dbReference type="InterPro" id="IPR036440">
    <property type="entry name" value="Peptidase_C15-like_sf"/>
</dbReference>